<evidence type="ECO:0000313" key="3">
    <source>
        <dbReference type="EMBL" id="WRP16780.1"/>
    </source>
</evidence>
<sequence length="378" mass="41498">MRRRCRARAWGTVMSLAGWMLIPLACAGAPAMPALAQKGGSVGPEAIIIQPPPSSQLKVGITTDRPSYRPGDSIVITIELNRPAYVYIVDMDTEGQVRLLLPNRYERSNHLPAGTTRLPGGGYTLRIAGRPGVEYLQAIASLAPVDSLDPFGATSGGVSGPQLFSQETFPEAKEPTGIRQRIIQRIEAVVPSGQWSVAWTSFRVEGPEAPPPPPPPPSFNEAPVARFEVAPDTPVAGSPVTLDARGSYDRDGFITRYAWDIDGDRRPDAYGERISWTFDQPGRYLVTLTVTDNRRTSDSASQWVVVRAASWVELSIDSRPDDAAVYVDGRFLGRTPVRKLVEQGDHSIEIVQPGYKTWRTRINLDDVEALRLEVDLER</sequence>
<dbReference type="PROSITE" id="PS50093">
    <property type="entry name" value="PKD"/>
    <property type="match status" value="1"/>
</dbReference>
<proteinExistence type="predicted"/>
<keyword evidence="4" id="KW-1185">Reference proteome</keyword>
<dbReference type="Pfam" id="PF18911">
    <property type="entry name" value="PKD_4"/>
    <property type="match status" value="1"/>
</dbReference>
<feature type="signal peptide" evidence="1">
    <location>
        <begin position="1"/>
        <end position="36"/>
    </location>
</feature>
<dbReference type="SMART" id="SM00089">
    <property type="entry name" value="PKD"/>
    <property type="match status" value="1"/>
</dbReference>
<dbReference type="Gene3D" id="2.60.40.10">
    <property type="entry name" value="Immunoglobulins"/>
    <property type="match status" value="1"/>
</dbReference>
<name>A0ABZ1BVE8_9FIRM</name>
<evidence type="ECO:0000256" key="1">
    <source>
        <dbReference type="SAM" id="SignalP"/>
    </source>
</evidence>
<organism evidence="3 4">
    <name type="scientific">Carboxydichorda subterranea</name>
    <dbReference type="NCBI Taxonomy" id="3109565"/>
    <lineage>
        <taxon>Bacteria</taxon>
        <taxon>Bacillati</taxon>
        <taxon>Bacillota</taxon>
        <taxon>Limnochordia</taxon>
        <taxon>Limnochordales</taxon>
        <taxon>Geochordaceae</taxon>
        <taxon>Carboxydichorda</taxon>
    </lineage>
</organism>
<dbReference type="Pfam" id="PF08308">
    <property type="entry name" value="PEGA"/>
    <property type="match status" value="1"/>
</dbReference>
<reference evidence="3 4" key="1">
    <citation type="journal article" date="2024" name="Front. Microbiol.">
        <title>Novel thermophilic genera Geochorda gen. nov. and Carboxydochorda gen. nov. from the deep terrestrial subsurface reveal the ecophysiological diversity in the class Limnochordia.</title>
        <authorList>
            <person name="Karnachuk O.V."/>
            <person name="Lukina A.P."/>
            <person name="Avakyan M.R."/>
            <person name="Kadnikov V.V."/>
            <person name="Begmatov S."/>
            <person name="Beletsky A.V."/>
            <person name="Vlasova K.G."/>
            <person name="Novikov A.A."/>
            <person name="Shcherbakova V.A."/>
            <person name="Mardanov A.V."/>
            <person name="Ravin N.V."/>
        </authorList>
    </citation>
    <scope>NUCLEOTIDE SEQUENCE [LARGE SCALE GENOMIC DNA]</scope>
    <source>
        <strain evidence="3 4">L945</strain>
    </source>
</reference>
<feature type="domain" description="PKD" evidence="2">
    <location>
        <begin position="223"/>
        <end position="308"/>
    </location>
</feature>
<feature type="chain" id="PRO_5046842273" evidence="1">
    <location>
        <begin position="37"/>
        <end position="378"/>
    </location>
</feature>
<dbReference type="InterPro" id="IPR025493">
    <property type="entry name" value="DUF4384"/>
</dbReference>
<evidence type="ECO:0000313" key="4">
    <source>
        <dbReference type="Proteomes" id="UP001332192"/>
    </source>
</evidence>
<dbReference type="RefSeq" id="WP_324716052.1">
    <property type="nucleotide sequence ID" value="NZ_CP141615.1"/>
</dbReference>
<dbReference type="PANTHER" id="PTHR36194">
    <property type="entry name" value="S-LAYER-LIKE PROTEIN"/>
    <property type="match status" value="1"/>
</dbReference>
<dbReference type="Proteomes" id="UP001332192">
    <property type="component" value="Chromosome"/>
</dbReference>
<dbReference type="Pfam" id="PF14326">
    <property type="entry name" value="DUF4384"/>
    <property type="match status" value="1"/>
</dbReference>
<accession>A0ABZ1BVE8</accession>
<dbReference type="EMBL" id="CP141615">
    <property type="protein sequence ID" value="WRP16780.1"/>
    <property type="molecule type" value="Genomic_DNA"/>
</dbReference>
<dbReference type="CDD" id="cd00146">
    <property type="entry name" value="PKD"/>
    <property type="match status" value="1"/>
</dbReference>
<dbReference type="InterPro" id="IPR013783">
    <property type="entry name" value="Ig-like_fold"/>
</dbReference>
<gene>
    <name evidence="3" type="ORF">U7230_11895</name>
</gene>
<dbReference type="InterPro" id="IPR035986">
    <property type="entry name" value="PKD_dom_sf"/>
</dbReference>
<dbReference type="InterPro" id="IPR013229">
    <property type="entry name" value="PEGA"/>
</dbReference>
<evidence type="ECO:0000259" key="2">
    <source>
        <dbReference type="PROSITE" id="PS50093"/>
    </source>
</evidence>
<protein>
    <submittedName>
        <fullName evidence="3">DUF4384 domain-containing protein</fullName>
    </submittedName>
</protein>
<keyword evidence="1" id="KW-0732">Signal</keyword>
<dbReference type="InterPro" id="IPR000601">
    <property type="entry name" value="PKD_dom"/>
</dbReference>
<dbReference type="SUPFAM" id="SSF49299">
    <property type="entry name" value="PKD domain"/>
    <property type="match status" value="1"/>
</dbReference>
<dbReference type="PANTHER" id="PTHR36194:SF1">
    <property type="entry name" value="S-LAYER-LIKE PROTEIN"/>
    <property type="match status" value="1"/>
</dbReference>
<dbReference type="InterPro" id="IPR022409">
    <property type="entry name" value="PKD/Chitinase_dom"/>
</dbReference>